<dbReference type="GO" id="GO:0006950">
    <property type="term" value="P:response to stress"/>
    <property type="evidence" value="ECO:0007669"/>
    <property type="project" value="TreeGrafter"/>
</dbReference>
<comment type="caution">
    <text evidence="2">The sequence shown here is derived from an EMBL/GenBank/DDBJ whole genome shotgun (WGS) entry which is preliminary data.</text>
</comment>
<dbReference type="RefSeq" id="WP_184047533.1">
    <property type="nucleotide sequence ID" value="NZ_JACIGK010000032.1"/>
</dbReference>
<dbReference type="GO" id="GO:0003700">
    <property type="term" value="F:DNA-binding transcription factor activity"/>
    <property type="evidence" value="ECO:0007669"/>
    <property type="project" value="InterPro"/>
</dbReference>
<dbReference type="Proteomes" id="UP000554286">
    <property type="component" value="Unassembled WGS sequence"/>
</dbReference>
<dbReference type="SMART" id="SM00347">
    <property type="entry name" value="HTH_MARR"/>
    <property type="match status" value="1"/>
</dbReference>
<dbReference type="InterPro" id="IPR036388">
    <property type="entry name" value="WH-like_DNA-bd_sf"/>
</dbReference>
<evidence type="ECO:0000313" key="2">
    <source>
        <dbReference type="EMBL" id="MBB4267697.1"/>
    </source>
</evidence>
<gene>
    <name evidence="2" type="ORF">GGD89_003344</name>
</gene>
<evidence type="ECO:0000313" key="3">
    <source>
        <dbReference type="Proteomes" id="UP000554286"/>
    </source>
</evidence>
<dbReference type="PANTHER" id="PTHR33164:SF43">
    <property type="entry name" value="HTH-TYPE TRANSCRIPTIONAL REPRESSOR YETL"/>
    <property type="match status" value="1"/>
</dbReference>
<feature type="domain" description="HTH marR-type" evidence="1">
    <location>
        <begin position="1"/>
        <end position="100"/>
    </location>
</feature>
<dbReference type="EMBL" id="JACIGK010000032">
    <property type="protein sequence ID" value="MBB4267697.1"/>
    <property type="molecule type" value="Genomic_DNA"/>
</dbReference>
<protein>
    <submittedName>
        <fullName evidence="2">DNA-binding MarR family transcriptional regulator</fullName>
    </submittedName>
</protein>
<evidence type="ECO:0000259" key="1">
    <source>
        <dbReference type="PROSITE" id="PS50995"/>
    </source>
</evidence>
<proteinExistence type="predicted"/>
<accession>A0A7W6RFW4</accession>
<keyword evidence="2" id="KW-0238">DNA-binding</keyword>
<reference evidence="2 3" key="1">
    <citation type="submission" date="2020-08" db="EMBL/GenBank/DDBJ databases">
        <title>Genome sequencing of Purple Non-Sulfur Bacteria from various extreme environments.</title>
        <authorList>
            <person name="Mayer M."/>
        </authorList>
    </citation>
    <scope>NUCLEOTIDE SEQUENCE [LARGE SCALE GENOMIC DNA]</scope>
    <source>
        <strain evidence="2 3">JA131</strain>
    </source>
</reference>
<dbReference type="AlphaFoldDB" id="A0A7W6RFW4"/>
<dbReference type="Gene3D" id="1.10.10.10">
    <property type="entry name" value="Winged helix-like DNA-binding domain superfamily/Winged helix DNA-binding domain"/>
    <property type="match status" value="1"/>
</dbReference>
<name>A0A7W6RFW4_9PROT</name>
<dbReference type="SUPFAM" id="SSF46785">
    <property type="entry name" value="Winged helix' DNA-binding domain"/>
    <property type="match status" value="1"/>
</dbReference>
<sequence>MTTRTMVPDASLRHLAVMVAITTQGHPHTVRSLARDLGMSKPATCRALDRLGHQGLLMRQPDPTDRRSVLVVPTAEGRDWLRRAAQDVRALLADAVAEAA</sequence>
<dbReference type="Pfam" id="PF01047">
    <property type="entry name" value="MarR"/>
    <property type="match status" value="1"/>
</dbReference>
<dbReference type="InterPro" id="IPR036390">
    <property type="entry name" value="WH_DNA-bd_sf"/>
</dbReference>
<dbReference type="GO" id="GO:0003677">
    <property type="term" value="F:DNA binding"/>
    <property type="evidence" value="ECO:0007669"/>
    <property type="project" value="UniProtKB-KW"/>
</dbReference>
<keyword evidence="3" id="KW-1185">Reference proteome</keyword>
<dbReference type="InterPro" id="IPR039422">
    <property type="entry name" value="MarR/SlyA-like"/>
</dbReference>
<dbReference type="PANTHER" id="PTHR33164">
    <property type="entry name" value="TRANSCRIPTIONAL REGULATOR, MARR FAMILY"/>
    <property type="match status" value="1"/>
</dbReference>
<dbReference type="InterPro" id="IPR000835">
    <property type="entry name" value="HTH_MarR-typ"/>
</dbReference>
<dbReference type="PROSITE" id="PS50995">
    <property type="entry name" value="HTH_MARR_2"/>
    <property type="match status" value="1"/>
</dbReference>
<organism evidence="2 3">
    <name type="scientific">Roseospira visakhapatnamensis</name>
    <dbReference type="NCBI Taxonomy" id="390880"/>
    <lineage>
        <taxon>Bacteria</taxon>
        <taxon>Pseudomonadati</taxon>
        <taxon>Pseudomonadota</taxon>
        <taxon>Alphaproteobacteria</taxon>
        <taxon>Rhodospirillales</taxon>
        <taxon>Rhodospirillaceae</taxon>
        <taxon>Roseospira</taxon>
    </lineage>
</organism>